<sequence length="110" mass="12346">MNLLTNGRDKVSILLAGISYFVIVFIASPVIKGGVRSYPKGIPLWELPIGTYKTKTKETGVTCGIYCLQLELPDGQIFNGYLDKYSDLCTQPTSYIKWDGYKARVRDKCE</sequence>
<feature type="transmembrane region" description="Helical" evidence="1">
    <location>
        <begin position="12"/>
        <end position="31"/>
    </location>
</feature>
<comment type="caution">
    <text evidence="2">The sequence shown here is derived from an EMBL/GenBank/DDBJ whole genome shotgun (WGS) entry which is preliminary data.</text>
</comment>
<geneLocation type="plasmid" evidence="2">
    <name>pN2B-A</name>
</geneLocation>
<evidence type="ECO:0000313" key="2">
    <source>
        <dbReference type="EMBL" id="MBC1305738.1"/>
    </source>
</evidence>
<organism evidence="2 3">
    <name type="scientific">Trichormus variabilis N2B</name>
    <dbReference type="NCBI Taxonomy" id="2681315"/>
    <lineage>
        <taxon>Bacteria</taxon>
        <taxon>Bacillati</taxon>
        <taxon>Cyanobacteriota</taxon>
        <taxon>Cyanophyceae</taxon>
        <taxon>Nostocales</taxon>
        <taxon>Nostocaceae</taxon>
        <taxon>Trichormus</taxon>
    </lineage>
</organism>
<evidence type="ECO:0000256" key="1">
    <source>
        <dbReference type="SAM" id="Phobius"/>
    </source>
</evidence>
<keyword evidence="1" id="KW-1133">Transmembrane helix</keyword>
<dbReference type="EMBL" id="JACKZP010000280">
    <property type="protein sequence ID" value="MBC1305738.1"/>
    <property type="molecule type" value="Genomic_DNA"/>
</dbReference>
<dbReference type="GeneID" id="58727038"/>
<protein>
    <submittedName>
        <fullName evidence="2">Uncharacterized protein</fullName>
    </submittedName>
</protein>
<accession>A0ABR6SHI6</accession>
<reference evidence="2 3" key="1">
    <citation type="submission" date="2019-11" db="EMBL/GenBank/DDBJ databases">
        <title>Comparison of genomes from free-living endosymbiotic cyanobacteria isolated from Azolla.</title>
        <authorList>
            <person name="Thiel T."/>
            <person name="Pratte B."/>
        </authorList>
    </citation>
    <scope>NUCLEOTIDE SEQUENCE [LARGE SCALE GENOMIC DNA]</scope>
    <source>
        <strain evidence="2 3">N2B</strain>
        <plasmid evidence="2">pN2B-A</plasmid>
    </source>
</reference>
<gene>
    <name evidence="2" type="ORF">GNE12_28035</name>
</gene>
<dbReference type="Proteomes" id="UP000570851">
    <property type="component" value="Unassembled WGS sequence"/>
</dbReference>
<evidence type="ECO:0000313" key="3">
    <source>
        <dbReference type="Proteomes" id="UP000570851"/>
    </source>
</evidence>
<dbReference type="RefSeq" id="WP_011316430.1">
    <property type="nucleotide sequence ID" value="NZ_JACKZP010000280.1"/>
</dbReference>
<keyword evidence="1" id="KW-0812">Transmembrane</keyword>
<proteinExistence type="predicted"/>
<keyword evidence="2" id="KW-0614">Plasmid</keyword>
<name>A0ABR6SHI6_ANAVA</name>
<keyword evidence="3" id="KW-1185">Reference proteome</keyword>
<keyword evidence="1" id="KW-0472">Membrane</keyword>